<evidence type="ECO:0000313" key="1">
    <source>
        <dbReference type="EMBL" id="EEQ10482.1"/>
    </source>
</evidence>
<dbReference type="Proteomes" id="UP000003027">
    <property type="component" value="Unassembled WGS sequence"/>
</dbReference>
<comment type="caution">
    <text evidence="1">The sequence shown here is derived from an EMBL/GenBank/DDBJ whole genome shotgun (WGS) entry which is preliminary data.</text>
</comment>
<keyword evidence="2" id="KW-1185">Reference proteome</keyword>
<gene>
    <name evidence="1" type="ORF">ymoll0001_7360</name>
</gene>
<evidence type="ECO:0000313" key="2">
    <source>
        <dbReference type="Proteomes" id="UP000003027"/>
    </source>
</evidence>
<accession>A0ABM9Y9F8</accession>
<reference evidence="1" key="1">
    <citation type="submission" date="2008-12" db="EMBL/GenBank/DDBJ databases">
        <title>Annotation of the Yersinia mollaretii ATCC 43969 genome.</title>
        <authorList>
            <person name="Read T.D."/>
            <person name="Akmal A."/>
            <person name="Bishop-Lilly K."/>
            <person name="Chen P.E."/>
            <person name="Cook C."/>
            <person name="Kiley M.P."/>
            <person name="Lentz S."/>
            <person name="Mateczun A."/>
            <person name="Nagarajan N."/>
            <person name="Nolan N."/>
            <person name="Osborne B.I."/>
            <person name="Pop M."/>
            <person name="Sozhamannan S."/>
            <person name="Stewart A.C."/>
            <person name="Sulakvelidze A."/>
            <person name="Thomason B."/>
            <person name="Willner K."/>
            <person name="Zwick M.E."/>
        </authorList>
    </citation>
    <scope>NUCLEOTIDE SEQUENCE [LARGE SCALE GENOMIC DNA]</scope>
    <source>
        <strain evidence="1">ATCC 43969</strain>
    </source>
</reference>
<sequence>MPLTFAILHLANIGDNSSYAFMRNSTLARKTASLPRCWKNIDFKQ</sequence>
<organism evidence="1 2">
    <name type="scientific">Yersinia mollaretii (strain ATCC 43969 / DSM 18520 / CIP 103324 / CNY 7263 / WAIP 204)</name>
    <dbReference type="NCBI Taxonomy" id="349967"/>
    <lineage>
        <taxon>Bacteria</taxon>
        <taxon>Pseudomonadati</taxon>
        <taxon>Pseudomonadota</taxon>
        <taxon>Gammaproteobacteria</taxon>
        <taxon>Enterobacterales</taxon>
        <taxon>Yersiniaceae</taxon>
        <taxon>Yersinia</taxon>
    </lineage>
</organism>
<name>A0ABM9Y9F8_YERMW</name>
<proteinExistence type="predicted"/>
<dbReference type="EMBL" id="AALD02000018">
    <property type="protein sequence ID" value="EEQ10482.1"/>
    <property type="molecule type" value="Genomic_DNA"/>
</dbReference>
<protein>
    <submittedName>
        <fullName evidence="1">Uncharacterized protein</fullName>
    </submittedName>
</protein>